<dbReference type="HAMAP" id="MF_01217">
    <property type="entry name" value="Acyl_carrier"/>
    <property type="match status" value="1"/>
</dbReference>
<evidence type="ECO:0000256" key="1">
    <source>
        <dbReference type="ARBA" id="ARBA00022450"/>
    </source>
</evidence>
<evidence type="ECO:0000256" key="2">
    <source>
        <dbReference type="ARBA" id="ARBA00022553"/>
    </source>
</evidence>
<evidence type="ECO:0000313" key="4">
    <source>
        <dbReference type="EMBL" id="KKO02079.1"/>
    </source>
</evidence>
<dbReference type="PROSITE" id="PS50075">
    <property type="entry name" value="CARRIER"/>
    <property type="match status" value="1"/>
</dbReference>
<dbReference type="InterPro" id="IPR009081">
    <property type="entry name" value="PP-bd_ACP"/>
</dbReference>
<organism evidence="4">
    <name type="scientific">marine sediment metagenome</name>
    <dbReference type="NCBI Taxonomy" id="412755"/>
    <lineage>
        <taxon>unclassified sequences</taxon>
        <taxon>metagenomes</taxon>
        <taxon>ecological metagenomes</taxon>
    </lineage>
</organism>
<dbReference type="GO" id="GO:0006633">
    <property type="term" value="P:fatty acid biosynthetic process"/>
    <property type="evidence" value="ECO:0007669"/>
    <property type="project" value="InterPro"/>
</dbReference>
<dbReference type="Gene3D" id="1.10.1200.10">
    <property type="entry name" value="ACP-like"/>
    <property type="match status" value="1"/>
</dbReference>
<dbReference type="NCBIfam" id="NF003757">
    <property type="entry name" value="PRK05350.1"/>
    <property type="match status" value="1"/>
</dbReference>
<dbReference type="Pfam" id="PF00550">
    <property type="entry name" value="PP-binding"/>
    <property type="match status" value="1"/>
</dbReference>
<name>A0A0F9YC59_9ZZZZ</name>
<keyword evidence="2" id="KW-0597">Phosphoprotein</keyword>
<evidence type="ECO:0000259" key="3">
    <source>
        <dbReference type="PROSITE" id="PS50075"/>
    </source>
</evidence>
<accession>A0A0F9YC59</accession>
<keyword evidence="1" id="KW-0596">Phosphopantetheine</keyword>
<reference evidence="4" key="1">
    <citation type="journal article" date="2015" name="Nature">
        <title>Complex archaea that bridge the gap between prokaryotes and eukaryotes.</title>
        <authorList>
            <person name="Spang A."/>
            <person name="Saw J.H."/>
            <person name="Jorgensen S.L."/>
            <person name="Zaremba-Niedzwiedzka K."/>
            <person name="Martijn J."/>
            <person name="Lind A.E."/>
            <person name="van Eijk R."/>
            <person name="Schleper C."/>
            <person name="Guy L."/>
            <person name="Ettema T.J."/>
        </authorList>
    </citation>
    <scope>NUCLEOTIDE SEQUENCE</scope>
</reference>
<feature type="domain" description="Carrier" evidence="3">
    <location>
        <begin position="10"/>
        <end position="85"/>
    </location>
</feature>
<dbReference type="InterPro" id="IPR003231">
    <property type="entry name" value="ACP"/>
</dbReference>
<dbReference type="EMBL" id="LAZR01000032">
    <property type="protein sequence ID" value="KKO02079.1"/>
    <property type="molecule type" value="Genomic_DNA"/>
</dbReference>
<dbReference type="AlphaFoldDB" id="A0A0F9YC59"/>
<dbReference type="SUPFAM" id="SSF47336">
    <property type="entry name" value="ACP-like"/>
    <property type="match status" value="1"/>
</dbReference>
<proteinExistence type="inferred from homology"/>
<gene>
    <name evidence="4" type="ORF">LCGC14_0109410</name>
</gene>
<comment type="caution">
    <text evidence="4">The sequence shown here is derived from an EMBL/GenBank/DDBJ whole genome shotgun (WGS) entry which is preliminary data.</text>
</comment>
<sequence length="87" mass="10001">MSTDTTAANTDVFTYLSKTLVDLFDVDPKRITTEARLYEDLDIDSIDAVDMVVELKRFTGRRIDPEDFKAVRTVQDVIDAVDRLMQR</sequence>
<dbReference type="InterPro" id="IPR036736">
    <property type="entry name" value="ACP-like_sf"/>
</dbReference>
<protein>
    <recommendedName>
        <fullName evidence="3">Carrier domain-containing protein</fullName>
    </recommendedName>
</protein>